<dbReference type="PATRIC" id="fig|1590043.3.peg.2619"/>
<dbReference type="GO" id="GO:0033320">
    <property type="term" value="P:UDP-D-xylose biosynthetic process"/>
    <property type="evidence" value="ECO:0007669"/>
    <property type="project" value="UniProtKB-UniPathway"/>
</dbReference>
<dbReference type="EMBL" id="LKAJ01000013">
    <property type="protein sequence ID" value="KRG20326.1"/>
    <property type="molecule type" value="Genomic_DNA"/>
</dbReference>
<dbReference type="InterPro" id="IPR044516">
    <property type="entry name" value="UXS-like"/>
</dbReference>
<evidence type="ECO:0000256" key="3">
    <source>
        <dbReference type="ARBA" id="ARBA00004496"/>
    </source>
</evidence>
<dbReference type="PANTHER" id="PTHR43078">
    <property type="entry name" value="UDP-GLUCURONIC ACID DECARBOXYLASE-RELATED"/>
    <property type="match status" value="1"/>
</dbReference>
<name>A0A0Q9YI66_9GAMM</name>
<proteinExistence type="inferred from homology"/>
<keyword evidence="17" id="KW-0413">Isomerase</keyword>
<dbReference type="Proteomes" id="UP000051497">
    <property type="component" value="Unassembled WGS sequence"/>
</dbReference>
<evidence type="ECO:0000256" key="15">
    <source>
        <dbReference type="ARBA" id="ARBA00023239"/>
    </source>
</evidence>
<dbReference type="RefSeq" id="WP_075067181.1">
    <property type="nucleotide sequence ID" value="NZ_LKAJ02000001.1"/>
</dbReference>
<comment type="similarity">
    <text evidence="5">Belongs to the NAD(P)-dependent epimerase/dehydratase family. UDP-glucuronic acid decarboxylase subfamily.</text>
</comment>
<evidence type="ECO:0000256" key="5">
    <source>
        <dbReference type="ARBA" id="ARBA00007505"/>
    </source>
</evidence>
<dbReference type="EMBL" id="LKAJ02000001">
    <property type="protein sequence ID" value="MCS5712306.1"/>
    <property type="molecule type" value="Genomic_DNA"/>
</dbReference>
<evidence type="ECO:0000259" key="16">
    <source>
        <dbReference type="Pfam" id="PF16363"/>
    </source>
</evidence>
<organism evidence="17">
    <name type="scientific">Candidatus Berkiella aquae</name>
    <dbReference type="NCBI Taxonomy" id="295108"/>
    <lineage>
        <taxon>Bacteria</taxon>
        <taxon>Pseudomonadati</taxon>
        <taxon>Pseudomonadota</taxon>
        <taxon>Gammaproteobacteria</taxon>
        <taxon>Candidatus Berkiellales</taxon>
        <taxon>Candidatus Berkiellaceae</taxon>
        <taxon>Candidatus Berkiella</taxon>
    </lineage>
</organism>
<evidence type="ECO:0000256" key="13">
    <source>
        <dbReference type="ARBA" id="ARBA00023034"/>
    </source>
</evidence>
<evidence type="ECO:0000313" key="17">
    <source>
        <dbReference type="EMBL" id="KRG20326.1"/>
    </source>
</evidence>
<dbReference type="GO" id="GO:0005737">
    <property type="term" value="C:cytoplasm"/>
    <property type="evidence" value="ECO:0007669"/>
    <property type="project" value="UniProtKB-SubCell"/>
</dbReference>
<protein>
    <recommendedName>
        <fullName evidence="6">UDP-glucuronate decarboxylase</fullName>
        <ecNumber evidence="6">4.1.1.35</ecNumber>
    </recommendedName>
</protein>
<dbReference type="EC" id="4.1.1.35" evidence="6"/>
<evidence type="ECO:0000256" key="11">
    <source>
        <dbReference type="ARBA" id="ARBA00022989"/>
    </source>
</evidence>
<dbReference type="Gene3D" id="3.40.50.720">
    <property type="entry name" value="NAD(P)-binding Rossmann-like Domain"/>
    <property type="match status" value="1"/>
</dbReference>
<keyword evidence="9" id="KW-0210">Decarboxylase</keyword>
<dbReference type="InterPro" id="IPR036291">
    <property type="entry name" value="NAD(P)-bd_dom_sf"/>
</dbReference>
<dbReference type="InterPro" id="IPR016040">
    <property type="entry name" value="NAD(P)-bd_dom"/>
</dbReference>
<keyword evidence="10" id="KW-0735">Signal-anchor</keyword>
<dbReference type="FunFam" id="3.40.50.720:FF:000150">
    <property type="entry name" value="UDP-glucuronic acid decarboxylase 6"/>
    <property type="match status" value="1"/>
</dbReference>
<keyword evidence="13" id="KW-0333">Golgi apparatus</keyword>
<dbReference type="CDD" id="cd05230">
    <property type="entry name" value="UGD_SDR_e"/>
    <property type="match status" value="1"/>
</dbReference>
<sequence>MRHTNRVLVTGGAGFLGSHLCQRLLKIGKEVVCLDNFYTGTKENIRALSNNPHFEVIRHDICQPLSVEVDAIYHLACPASPVFYQRDPIQTTKISVLGALNVLDLARRLKVPVLFTSTSEVYGDPLVHPQREDYWGHVNCNGPRACYDEGKRCAETLFMDYHRQHQVDIRIARIFNTYGPQMNLNDGRVVSNFIVQALQNTPLTIYGNGEQSRSFCYVDDTISGLMKLMAKPHCHQPVNIGNPIEKTMKEIAQIIIAATGSHSTISYHPLPTDDPKQRCPDISRAKAELNWEPVVDLKEGLQKTIAYFQKKIHQLNVVSV</sequence>
<reference evidence="18" key="2">
    <citation type="journal article" date="2016" name="Genome Announc.">
        <title>Draft Genome Sequences of Two Novel Amoeba-Resistant Intranuclear Bacteria, 'Candidatus Berkiella cookevillensis' and 'Candidatus Berkiella aquae'.</title>
        <authorList>
            <person name="Mehari Y.T."/>
            <person name="Arivett B.A."/>
            <person name="Farone A.L."/>
            <person name="Gunderson J.H."/>
            <person name="Farone M.B."/>
        </authorList>
    </citation>
    <scope>NUCLEOTIDE SEQUENCE</scope>
    <source>
        <strain evidence="18">HT99</strain>
    </source>
</reference>
<keyword evidence="12" id="KW-0520">NAD</keyword>
<comment type="caution">
    <text evidence="17">The sequence shown here is derived from an EMBL/GenBank/DDBJ whole genome shotgun (WGS) entry which is preliminary data.</text>
</comment>
<dbReference type="GO" id="GO:0042732">
    <property type="term" value="P:D-xylose metabolic process"/>
    <property type="evidence" value="ECO:0007669"/>
    <property type="project" value="InterPro"/>
</dbReference>
<evidence type="ECO:0000313" key="19">
    <source>
        <dbReference type="Proteomes" id="UP000051497"/>
    </source>
</evidence>
<keyword evidence="15" id="KW-0456">Lyase</keyword>
<keyword evidence="7" id="KW-0963">Cytoplasm</keyword>
<dbReference type="UniPathway" id="UPA00796">
    <property type="reaction ID" value="UER00771"/>
</dbReference>
<reference evidence="17" key="1">
    <citation type="submission" date="2015-09" db="EMBL/GenBank/DDBJ databases">
        <title>Draft Genome Sequences of Two Novel Amoeba-resistant Intranuclear Bacteria, Candidatus Berkiella cookevillensis and Candidatus Berkiella aquae.</title>
        <authorList>
            <person name="Mehari Y.T."/>
            <person name="Arivett B.A."/>
            <person name="Farone A.L."/>
            <person name="Gunderson J.H."/>
            <person name="Farone M.B."/>
        </authorList>
    </citation>
    <scope>NUCLEOTIDE SEQUENCE [LARGE SCALE GENOMIC DNA]</scope>
    <source>
        <strain evidence="17">HT99</strain>
    </source>
</reference>
<accession>A0A0Q9YI66</accession>
<evidence type="ECO:0000256" key="10">
    <source>
        <dbReference type="ARBA" id="ARBA00022968"/>
    </source>
</evidence>
<comment type="pathway">
    <text evidence="4">Nucleotide-sugar biosynthesis; UDP-alpha-D-xylose biosynthesis; UDP-alpha-D-xylose from UDP-alpha-D-glucuronate: step 1/1.</text>
</comment>
<comment type="subcellular location">
    <subcellularLocation>
        <location evidence="3">Cytoplasm</location>
    </subcellularLocation>
    <subcellularLocation>
        <location evidence="2">Golgi apparatus</location>
        <location evidence="2">Golgi stack membrane</location>
        <topology evidence="2">Single-pass type II membrane protein</topology>
    </subcellularLocation>
</comment>
<keyword evidence="11" id="KW-1133">Transmembrane helix</keyword>
<dbReference type="OrthoDB" id="9803010at2"/>
<dbReference type="GO" id="GO:0070403">
    <property type="term" value="F:NAD+ binding"/>
    <property type="evidence" value="ECO:0007669"/>
    <property type="project" value="InterPro"/>
</dbReference>
<gene>
    <name evidence="18" type="ORF">HT99x_012765</name>
    <name evidence="17" type="ORF">HT99x_02576</name>
</gene>
<evidence type="ECO:0000256" key="14">
    <source>
        <dbReference type="ARBA" id="ARBA00023136"/>
    </source>
</evidence>
<dbReference type="Pfam" id="PF16363">
    <property type="entry name" value="GDP_Man_Dehyd"/>
    <property type="match status" value="1"/>
</dbReference>
<feature type="domain" description="NAD(P)-binding" evidence="16">
    <location>
        <begin position="8"/>
        <end position="304"/>
    </location>
</feature>
<dbReference type="AlphaFoldDB" id="A0A0Q9YI66"/>
<dbReference type="GO" id="GO:0016853">
    <property type="term" value="F:isomerase activity"/>
    <property type="evidence" value="ECO:0007669"/>
    <property type="project" value="UniProtKB-KW"/>
</dbReference>
<evidence type="ECO:0000256" key="6">
    <source>
        <dbReference type="ARBA" id="ARBA00012290"/>
    </source>
</evidence>
<evidence type="ECO:0000256" key="1">
    <source>
        <dbReference type="ARBA" id="ARBA00001911"/>
    </source>
</evidence>
<evidence type="ECO:0000256" key="4">
    <source>
        <dbReference type="ARBA" id="ARBA00005100"/>
    </source>
</evidence>
<dbReference type="PANTHER" id="PTHR43078:SF6">
    <property type="entry name" value="UDP-GLUCURONIC ACID DECARBOXYLASE 1"/>
    <property type="match status" value="1"/>
</dbReference>
<keyword evidence="8" id="KW-0812">Transmembrane</keyword>
<evidence type="ECO:0000256" key="8">
    <source>
        <dbReference type="ARBA" id="ARBA00022692"/>
    </source>
</evidence>
<evidence type="ECO:0000256" key="2">
    <source>
        <dbReference type="ARBA" id="ARBA00004447"/>
    </source>
</evidence>
<evidence type="ECO:0000256" key="9">
    <source>
        <dbReference type="ARBA" id="ARBA00022793"/>
    </source>
</evidence>
<comment type="cofactor">
    <cofactor evidence="1">
        <name>NAD(+)</name>
        <dbReference type="ChEBI" id="CHEBI:57540"/>
    </cofactor>
</comment>
<keyword evidence="14" id="KW-0472">Membrane</keyword>
<dbReference type="SUPFAM" id="SSF51735">
    <property type="entry name" value="NAD(P)-binding Rossmann-fold domains"/>
    <property type="match status" value="1"/>
</dbReference>
<dbReference type="GO" id="GO:0048040">
    <property type="term" value="F:UDP-glucuronate decarboxylase activity"/>
    <property type="evidence" value="ECO:0007669"/>
    <property type="project" value="UniProtKB-EC"/>
</dbReference>
<evidence type="ECO:0000256" key="7">
    <source>
        <dbReference type="ARBA" id="ARBA00022490"/>
    </source>
</evidence>
<keyword evidence="19" id="KW-1185">Reference proteome</keyword>
<reference evidence="18" key="3">
    <citation type="submission" date="2021-06" db="EMBL/GenBank/DDBJ databases">
        <title>Genomic Description and Analysis of Intracellular Bacteria, Candidatus Berkiella cookevillensis and Candidatus Berkiella aquae.</title>
        <authorList>
            <person name="Kidane D.T."/>
            <person name="Mehari Y.T."/>
            <person name="Rice F.C."/>
            <person name="Arivett B.A."/>
            <person name="Farone A.L."/>
            <person name="Berk S.G."/>
            <person name="Farone M.B."/>
        </authorList>
    </citation>
    <scope>NUCLEOTIDE SEQUENCE</scope>
    <source>
        <strain evidence="18">HT99</strain>
    </source>
</reference>
<dbReference type="STRING" id="295108.HT99x_02576"/>
<evidence type="ECO:0000313" key="18">
    <source>
        <dbReference type="EMBL" id="MCS5712306.1"/>
    </source>
</evidence>
<evidence type="ECO:0000256" key="12">
    <source>
        <dbReference type="ARBA" id="ARBA00023027"/>
    </source>
</evidence>